<gene>
    <name evidence="2" type="ORF">ACEN37_01755</name>
</gene>
<proteinExistence type="predicted"/>
<dbReference type="InterPro" id="IPR011009">
    <property type="entry name" value="Kinase-like_dom_sf"/>
</dbReference>
<sequence length="242" mass="28837">MTMKRKLVGKGAVSNIYLDNGFAYKVYSEEYPLDWIEYEVNIQREVIQKTKLRVPNVEFLKNNREIKMDYIDGYTLGERMRKEKYKASLDDLVAIQLSIHQYSHLNLPQSHEVFQKQLEESDLDESLKNKALKILQQIQIKQNLCHFDFHFLNIMYDHKDYYIIDWVNAKLGNPTMDIARTYVILKQYAQRLANRYLKLIVEKENFNIDEIRLAIPLMATLRLLEDDTVSFRDTLLELIQSY</sequence>
<keyword evidence="3" id="KW-1185">Reference proteome</keyword>
<reference evidence="2 3" key="1">
    <citation type="submission" date="2024-08" db="EMBL/GenBank/DDBJ databases">
        <authorList>
            <person name="Arias E."/>
        </authorList>
    </citation>
    <scope>NUCLEOTIDE SEQUENCE [LARGE SCALE GENOMIC DNA]</scope>
    <source>
        <strain evidence="2 3">FAM 24106</strain>
    </source>
</reference>
<dbReference type="SUPFAM" id="SSF56112">
    <property type="entry name" value="Protein kinase-like (PK-like)"/>
    <property type="match status" value="1"/>
</dbReference>
<dbReference type="GO" id="GO:0016740">
    <property type="term" value="F:transferase activity"/>
    <property type="evidence" value="ECO:0007669"/>
    <property type="project" value="UniProtKB-KW"/>
</dbReference>
<dbReference type="Gene3D" id="3.90.1200.10">
    <property type="match status" value="1"/>
</dbReference>
<organism evidence="2 3">
    <name type="scientific">Marinilactibacillus psychrotolerans</name>
    <dbReference type="NCBI Taxonomy" id="191770"/>
    <lineage>
        <taxon>Bacteria</taxon>
        <taxon>Bacillati</taxon>
        <taxon>Bacillota</taxon>
        <taxon>Bacilli</taxon>
        <taxon>Lactobacillales</taxon>
        <taxon>Carnobacteriaceae</taxon>
        <taxon>Marinilactibacillus</taxon>
    </lineage>
</organism>
<dbReference type="Proteomes" id="UP001625374">
    <property type="component" value="Unassembled WGS sequence"/>
</dbReference>
<accession>A0ABW8UH66</accession>
<comment type="caution">
    <text evidence="2">The sequence shown here is derived from an EMBL/GenBank/DDBJ whole genome shotgun (WGS) entry which is preliminary data.</text>
</comment>
<keyword evidence="2" id="KW-0808">Transferase</keyword>
<protein>
    <submittedName>
        <fullName evidence="2">Aminoglycoside phosphotransferase family protein</fullName>
        <ecNumber evidence="2">2.7.1.-</ecNumber>
    </submittedName>
</protein>
<evidence type="ECO:0000313" key="2">
    <source>
        <dbReference type="EMBL" id="MFL2101970.1"/>
    </source>
</evidence>
<dbReference type="EC" id="2.7.1.-" evidence="2"/>
<evidence type="ECO:0000259" key="1">
    <source>
        <dbReference type="Pfam" id="PF01636"/>
    </source>
</evidence>
<dbReference type="Pfam" id="PF01636">
    <property type="entry name" value="APH"/>
    <property type="match status" value="1"/>
</dbReference>
<evidence type="ECO:0000313" key="3">
    <source>
        <dbReference type="Proteomes" id="UP001625374"/>
    </source>
</evidence>
<dbReference type="RefSeq" id="WP_407142244.1">
    <property type="nucleotide sequence ID" value="NZ_JBGQQI010000011.1"/>
</dbReference>
<name>A0ABW8UH66_9LACT</name>
<dbReference type="EMBL" id="JBGQQK010000003">
    <property type="protein sequence ID" value="MFL2101970.1"/>
    <property type="molecule type" value="Genomic_DNA"/>
</dbReference>
<feature type="domain" description="Aminoglycoside phosphotransferase" evidence="1">
    <location>
        <begin position="68"/>
        <end position="183"/>
    </location>
</feature>
<dbReference type="InterPro" id="IPR002575">
    <property type="entry name" value="Aminoglycoside_PTrfase"/>
</dbReference>